<accession>A0AA39UDP3</accession>
<evidence type="ECO:0000313" key="2">
    <source>
        <dbReference type="EMBL" id="KAK0482938.1"/>
    </source>
</evidence>
<gene>
    <name evidence="2" type="ORF">EDD18DRAFT_1112452</name>
</gene>
<dbReference type="Proteomes" id="UP001175228">
    <property type="component" value="Unassembled WGS sequence"/>
</dbReference>
<proteinExistence type="predicted"/>
<reference evidence="2" key="1">
    <citation type="submission" date="2023-06" db="EMBL/GenBank/DDBJ databases">
        <authorList>
            <consortium name="Lawrence Berkeley National Laboratory"/>
            <person name="Ahrendt S."/>
            <person name="Sahu N."/>
            <person name="Indic B."/>
            <person name="Wong-Bajracharya J."/>
            <person name="Merenyi Z."/>
            <person name="Ke H.-M."/>
            <person name="Monk M."/>
            <person name="Kocsube S."/>
            <person name="Drula E."/>
            <person name="Lipzen A."/>
            <person name="Balint B."/>
            <person name="Henrissat B."/>
            <person name="Andreopoulos B."/>
            <person name="Martin F.M."/>
            <person name="Harder C.B."/>
            <person name="Rigling D."/>
            <person name="Ford K.L."/>
            <person name="Foster G.D."/>
            <person name="Pangilinan J."/>
            <person name="Papanicolaou A."/>
            <person name="Barry K."/>
            <person name="LaButti K."/>
            <person name="Viragh M."/>
            <person name="Koriabine M."/>
            <person name="Yan M."/>
            <person name="Riley R."/>
            <person name="Champramary S."/>
            <person name="Plett K.L."/>
            <person name="Tsai I.J."/>
            <person name="Slot J."/>
            <person name="Sipos G."/>
            <person name="Plett J."/>
            <person name="Nagy L.G."/>
            <person name="Grigoriev I.V."/>
        </authorList>
    </citation>
    <scope>NUCLEOTIDE SEQUENCE</scope>
    <source>
        <strain evidence="2">HWK02</strain>
    </source>
</reference>
<keyword evidence="1" id="KW-0812">Transmembrane</keyword>
<dbReference type="AlphaFoldDB" id="A0AA39UDP3"/>
<name>A0AA39UDP3_9AGAR</name>
<dbReference type="EMBL" id="JAUEPU010000063">
    <property type="protein sequence ID" value="KAK0482938.1"/>
    <property type="molecule type" value="Genomic_DNA"/>
</dbReference>
<protein>
    <submittedName>
        <fullName evidence="2">Uncharacterized protein</fullName>
    </submittedName>
</protein>
<organism evidence="2 3">
    <name type="scientific">Armillaria luteobubalina</name>
    <dbReference type="NCBI Taxonomy" id="153913"/>
    <lineage>
        <taxon>Eukaryota</taxon>
        <taxon>Fungi</taxon>
        <taxon>Dikarya</taxon>
        <taxon>Basidiomycota</taxon>
        <taxon>Agaricomycotina</taxon>
        <taxon>Agaricomycetes</taxon>
        <taxon>Agaricomycetidae</taxon>
        <taxon>Agaricales</taxon>
        <taxon>Marasmiineae</taxon>
        <taxon>Physalacriaceae</taxon>
        <taxon>Armillaria</taxon>
    </lineage>
</organism>
<keyword evidence="1" id="KW-1133">Transmembrane helix</keyword>
<sequence length="238" mass="27157">MDSPETASLGMTLSPLGIVNFQAVTYYKNHPDDWLQHFGYYFLAKTEKITIQQLQVLFNSMSLKLNNIYWLIVSQNSYKAVLLFVILAVTADFNIMVNIYSISNFLFIEQIKTSIWTVFTASVVSDFAIAISMKKIEESVHPHVFAELSQAQYYWLEHCAYILGMNLIPHFTTLPAQEQISHHFLWHLEKTSESHAPGCDFWFSNKVPTSFPSSSSGPTLLYSWESTSLSQNSITDNS</sequence>
<comment type="caution">
    <text evidence="2">The sequence shown here is derived from an EMBL/GenBank/DDBJ whole genome shotgun (WGS) entry which is preliminary data.</text>
</comment>
<evidence type="ECO:0000256" key="1">
    <source>
        <dbReference type="SAM" id="Phobius"/>
    </source>
</evidence>
<keyword evidence="3" id="KW-1185">Reference proteome</keyword>
<keyword evidence="1" id="KW-0472">Membrane</keyword>
<evidence type="ECO:0000313" key="3">
    <source>
        <dbReference type="Proteomes" id="UP001175228"/>
    </source>
</evidence>
<feature type="transmembrane region" description="Helical" evidence="1">
    <location>
        <begin position="80"/>
        <end position="102"/>
    </location>
</feature>